<reference evidence="1 2" key="1">
    <citation type="submission" date="2013-07" db="EMBL/GenBank/DDBJ databases">
        <title>Comparative Genomic and Metabolomic Analysis of Twelve Strains of Pseudoalteromonas luteoviolacea.</title>
        <authorList>
            <person name="Vynne N.G."/>
            <person name="Mansson M."/>
            <person name="Gram L."/>
        </authorList>
    </citation>
    <scope>NUCLEOTIDE SEQUENCE [LARGE SCALE GENOMIC DNA]</scope>
    <source>
        <strain evidence="1 2">S4060-1</strain>
    </source>
</reference>
<protein>
    <submittedName>
        <fullName evidence="1">Uncharacterized protein</fullName>
    </submittedName>
</protein>
<dbReference type="EMBL" id="AUXX01000009">
    <property type="protein sequence ID" value="KZN68568.1"/>
    <property type="molecule type" value="Genomic_DNA"/>
</dbReference>
<dbReference type="Proteomes" id="UP000076661">
    <property type="component" value="Unassembled WGS sequence"/>
</dbReference>
<accession>A0A167NP74</accession>
<name>A0A167NP74_9GAMM</name>
<comment type="caution">
    <text evidence="1">The sequence shown here is derived from an EMBL/GenBank/DDBJ whole genome shotgun (WGS) entry which is preliminary data.</text>
</comment>
<evidence type="ECO:0000313" key="1">
    <source>
        <dbReference type="EMBL" id="KZN68568.1"/>
    </source>
</evidence>
<dbReference type="AlphaFoldDB" id="A0A167NP74"/>
<proteinExistence type="predicted"/>
<organism evidence="1 2">
    <name type="scientific">Pseudoalteromonas luteoviolacea S4060-1</name>
    <dbReference type="NCBI Taxonomy" id="1365257"/>
    <lineage>
        <taxon>Bacteria</taxon>
        <taxon>Pseudomonadati</taxon>
        <taxon>Pseudomonadota</taxon>
        <taxon>Gammaproteobacteria</taxon>
        <taxon>Alteromonadales</taxon>
        <taxon>Pseudoalteromonadaceae</taxon>
        <taxon>Pseudoalteromonas</taxon>
    </lineage>
</organism>
<sequence>MEFTNYGNEKYAWSLKKVVKIWRQGESNALTLSV</sequence>
<gene>
    <name evidence="1" type="ORF">N478_15495</name>
</gene>
<evidence type="ECO:0000313" key="2">
    <source>
        <dbReference type="Proteomes" id="UP000076661"/>
    </source>
</evidence>